<feature type="region of interest" description="Disordered" evidence="1">
    <location>
        <begin position="1"/>
        <end position="153"/>
    </location>
</feature>
<accession>A0ABP1Q9B1</accession>
<evidence type="ECO:0000256" key="1">
    <source>
        <dbReference type="SAM" id="MobiDB-lite"/>
    </source>
</evidence>
<comment type="caution">
    <text evidence="2">The sequence shown here is derived from an EMBL/GenBank/DDBJ whole genome shotgun (WGS) entry which is preliminary data.</text>
</comment>
<evidence type="ECO:0000313" key="2">
    <source>
        <dbReference type="EMBL" id="CAL8094516.1"/>
    </source>
</evidence>
<feature type="compositionally biased region" description="Polar residues" evidence="1">
    <location>
        <begin position="324"/>
        <end position="335"/>
    </location>
</feature>
<dbReference type="Proteomes" id="UP001642540">
    <property type="component" value="Unassembled WGS sequence"/>
</dbReference>
<reference evidence="2 3" key="1">
    <citation type="submission" date="2024-08" db="EMBL/GenBank/DDBJ databases">
        <authorList>
            <person name="Cucini C."/>
            <person name="Frati F."/>
        </authorList>
    </citation>
    <scope>NUCLEOTIDE SEQUENCE [LARGE SCALE GENOMIC DNA]</scope>
</reference>
<feature type="compositionally biased region" description="Low complexity" evidence="1">
    <location>
        <begin position="300"/>
        <end position="322"/>
    </location>
</feature>
<sequence>MNMQSSITSSKKGSGESNDEAFATKMEHLTHTHKAHPIRSKTNFTPEDKSKDVLANEEINGNCEKASEDSKGGTMRLSGKLGGRTISFDDKILDSGGRSASESLSSGRSDSSKKRPMTASVQHLNKTTTFQSPNNFNPPSKVIPWTQQSTTGGKPLTLAERRAKFQRTTSIHSSSSLSLEGGDEETSEVDNSNCIRLPTNSLAYRETRKPLHVIQAPEVTTLISQINPNADEDILIEIEKVAIMLKKMQTKNFSVSLDSGIEAEMVKTSPEPNGISLKHAQNSSLMKLPASVLTTGSPCTLNESESESSITSSDDSNSSDELSQIKNKGSKSTAKVTVRGKASRATSDKLVEKSKELLSISGLKAKQCSATNCVSNSVNSANKRTSSINSTSAATNTTARRPPLRKAVSISCEQELLKTGAQRRNEVNSSANDNGKSPRPKTAAGSHQLQRCYETGTNRSTHNYNHRLTSYVSPFDNRAVTANGSSSSSQGSRNRKILIKKALMEINQSSVNLGRKWGTLGRPRTAPNLEKNTVHHGSVSKQHPSTNSQLRPKPLKA</sequence>
<name>A0ABP1Q9B1_9HEXA</name>
<feature type="compositionally biased region" description="Low complexity" evidence="1">
    <location>
        <begin position="94"/>
        <end position="109"/>
    </location>
</feature>
<keyword evidence="3" id="KW-1185">Reference proteome</keyword>
<feature type="compositionally biased region" description="Polar residues" evidence="1">
    <location>
        <begin position="119"/>
        <end position="138"/>
    </location>
</feature>
<evidence type="ECO:0000313" key="3">
    <source>
        <dbReference type="Proteomes" id="UP001642540"/>
    </source>
</evidence>
<proteinExistence type="predicted"/>
<feature type="region of interest" description="Disordered" evidence="1">
    <location>
        <begin position="296"/>
        <end position="349"/>
    </location>
</feature>
<dbReference type="EMBL" id="CAXLJM020000027">
    <property type="protein sequence ID" value="CAL8094516.1"/>
    <property type="molecule type" value="Genomic_DNA"/>
</dbReference>
<organism evidence="2 3">
    <name type="scientific">Orchesella dallaii</name>
    <dbReference type="NCBI Taxonomy" id="48710"/>
    <lineage>
        <taxon>Eukaryota</taxon>
        <taxon>Metazoa</taxon>
        <taxon>Ecdysozoa</taxon>
        <taxon>Arthropoda</taxon>
        <taxon>Hexapoda</taxon>
        <taxon>Collembola</taxon>
        <taxon>Entomobryomorpha</taxon>
        <taxon>Entomobryoidea</taxon>
        <taxon>Orchesellidae</taxon>
        <taxon>Orchesellinae</taxon>
        <taxon>Orchesella</taxon>
    </lineage>
</organism>
<protein>
    <submittedName>
        <fullName evidence="2">Uncharacterized protein</fullName>
    </submittedName>
</protein>
<feature type="compositionally biased region" description="Polar residues" evidence="1">
    <location>
        <begin position="539"/>
        <end position="550"/>
    </location>
</feature>
<feature type="compositionally biased region" description="Polar residues" evidence="1">
    <location>
        <begin position="1"/>
        <end position="16"/>
    </location>
</feature>
<feature type="region of interest" description="Disordered" evidence="1">
    <location>
        <begin position="377"/>
        <end position="407"/>
    </location>
</feature>
<feature type="region of interest" description="Disordered" evidence="1">
    <location>
        <begin position="165"/>
        <end position="190"/>
    </location>
</feature>
<feature type="region of interest" description="Disordered" evidence="1">
    <location>
        <begin position="419"/>
        <end position="449"/>
    </location>
</feature>
<feature type="region of interest" description="Disordered" evidence="1">
    <location>
        <begin position="516"/>
        <end position="557"/>
    </location>
</feature>
<gene>
    <name evidence="2" type="ORF">ODALV1_LOCUS8801</name>
</gene>
<feature type="compositionally biased region" description="Low complexity" evidence="1">
    <location>
        <begin position="384"/>
        <end position="401"/>
    </location>
</feature>